<dbReference type="InterPro" id="IPR051175">
    <property type="entry name" value="CLK_kinases"/>
</dbReference>
<dbReference type="InterPro" id="IPR017441">
    <property type="entry name" value="Protein_kinase_ATP_BS"/>
</dbReference>
<dbReference type="PANTHER" id="PTHR45646:SF11">
    <property type="entry name" value="SERINE_THREONINE-PROTEIN KINASE DOA"/>
    <property type="match status" value="1"/>
</dbReference>
<dbReference type="Proteomes" id="UP000326268">
    <property type="component" value="Unassembled WGS sequence"/>
</dbReference>
<dbReference type="GO" id="GO:0005634">
    <property type="term" value="C:nucleus"/>
    <property type="evidence" value="ECO:0007669"/>
    <property type="project" value="TreeGrafter"/>
</dbReference>
<dbReference type="Gene3D" id="1.10.510.10">
    <property type="entry name" value="Transferase(Phosphotransferase) domain 1"/>
    <property type="match status" value="1"/>
</dbReference>
<gene>
    <name evidence="8" type="ORF">BDV27DRAFT_160799</name>
</gene>
<feature type="domain" description="Protein kinase" evidence="7">
    <location>
        <begin position="33"/>
        <end position="171"/>
    </location>
</feature>
<keyword evidence="2" id="KW-0808">Transferase</keyword>
<name>A0A5N6ZVM5_9EURO</name>
<evidence type="ECO:0000256" key="2">
    <source>
        <dbReference type="ARBA" id="ARBA00022679"/>
    </source>
</evidence>
<dbReference type="GO" id="GO:0004674">
    <property type="term" value="F:protein serine/threonine kinase activity"/>
    <property type="evidence" value="ECO:0007669"/>
    <property type="project" value="UniProtKB-KW"/>
</dbReference>
<dbReference type="GO" id="GO:0005524">
    <property type="term" value="F:ATP binding"/>
    <property type="evidence" value="ECO:0007669"/>
    <property type="project" value="UniProtKB-UniRule"/>
</dbReference>
<accession>A0A5N6ZVM5</accession>
<evidence type="ECO:0000313" key="8">
    <source>
        <dbReference type="EMBL" id="KAE8361333.1"/>
    </source>
</evidence>
<evidence type="ECO:0000256" key="6">
    <source>
        <dbReference type="PROSITE-ProRule" id="PRU10141"/>
    </source>
</evidence>
<dbReference type="PROSITE" id="PS50011">
    <property type="entry name" value="PROTEIN_KINASE_DOM"/>
    <property type="match status" value="1"/>
</dbReference>
<dbReference type="RefSeq" id="XP_031924414.1">
    <property type="nucleotide sequence ID" value="XM_032073097.1"/>
</dbReference>
<evidence type="ECO:0000256" key="4">
    <source>
        <dbReference type="ARBA" id="ARBA00022777"/>
    </source>
</evidence>
<dbReference type="Pfam" id="PF00069">
    <property type="entry name" value="Pkinase"/>
    <property type="match status" value="1"/>
</dbReference>
<dbReference type="PANTHER" id="PTHR45646">
    <property type="entry name" value="SERINE/THREONINE-PROTEIN KINASE DOA-RELATED"/>
    <property type="match status" value="1"/>
</dbReference>
<keyword evidence="4 8" id="KW-0418">Kinase</keyword>
<dbReference type="OrthoDB" id="283111at2759"/>
<keyword evidence="9" id="KW-1185">Reference proteome</keyword>
<dbReference type="InterPro" id="IPR011009">
    <property type="entry name" value="Kinase-like_dom_sf"/>
</dbReference>
<proteinExistence type="predicted"/>
<evidence type="ECO:0000259" key="7">
    <source>
        <dbReference type="PROSITE" id="PS50011"/>
    </source>
</evidence>
<evidence type="ECO:0000313" key="9">
    <source>
        <dbReference type="Proteomes" id="UP000326268"/>
    </source>
</evidence>
<dbReference type="PROSITE" id="PS00107">
    <property type="entry name" value="PROTEIN_KINASE_ATP"/>
    <property type="match status" value="1"/>
</dbReference>
<reference evidence="8 9" key="1">
    <citation type="submission" date="2019-04" db="EMBL/GenBank/DDBJ databases">
        <title>Friends and foes A comparative genomics studyof 23 Aspergillus species from section Flavi.</title>
        <authorList>
            <consortium name="DOE Joint Genome Institute"/>
            <person name="Kjaerbolling I."/>
            <person name="Vesth T."/>
            <person name="Frisvad J.C."/>
            <person name="Nybo J.L."/>
            <person name="Theobald S."/>
            <person name="Kildgaard S."/>
            <person name="Isbrandt T."/>
            <person name="Kuo A."/>
            <person name="Sato A."/>
            <person name="Lyhne E.K."/>
            <person name="Kogle M.E."/>
            <person name="Wiebenga A."/>
            <person name="Kun R.S."/>
            <person name="Lubbers R.J."/>
            <person name="Makela M.R."/>
            <person name="Barry K."/>
            <person name="Chovatia M."/>
            <person name="Clum A."/>
            <person name="Daum C."/>
            <person name="Haridas S."/>
            <person name="He G."/>
            <person name="LaButti K."/>
            <person name="Lipzen A."/>
            <person name="Mondo S."/>
            <person name="Riley R."/>
            <person name="Salamov A."/>
            <person name="Simmons B.A."/>
            <person name="Magnuson J.K."/>
            <person name="Henrissat B."/>
            <person name="Mortensen U.H."/>
            <person name="Larsen T.O."/>
            <person name="Devries R.P."/>
            <person name="Grigoriev I.V."/>
            <person name="Machida M."/>
            <person name="Baker S.E."/>
            <person name="Andersen M.R."/>
        </authorList>
    </citation>
    <scope>NUCLEOTIDE SEQUENCE [LARGE SCALE GENOMIC DNA]</scope>
    <source>
        <strain evidence="8 9">CBS 763.97</strain>
    </source>
</reference>
<keyword evidence="3 6" id="KW-0547">Nucleotide-binding</keyword>
<sequence>MTNGILPKNSGMSSPQNEWPEFLEPGKWLSGRYKVIRKLGCGSFGKVVEAYDDKNKHGCAIKISKEKAAARQEFRTLEILGNKDPKNETRSVRLLYPNLLHTDDHVCLVMELFGETLLDVLDCNGWAPIPPSHVQHVASQVFASLTSLGVLGLFHNKSSGCIGTKRSSCSL</sequence>
<organism evidence="8 9">
    <name type="scientific">Aspergillus caelatus</name>
    <dbReference type="NCBI Taxonomy" id="61420"/>
    <lineage>
        <taxon>Eukaryota</taxon>
        <taxon>Fungi</taxon>
        <taxon>Dikarya</taxon>
        <taxon>Ascomycota</taxon>
        <taxon>Pezizomycotina</taxon>
        <taxon>Eurotiomycetes</taxon>
        <taxon>Eurotiomycetidae</taxon>
        <taxon>Eurotiales</taxon>
        <taxon>Aspergillaceae</taxon>
        <taxon>Aspergillus</taxon>
        <taxon>Aspergillus subgen. Circumdati</taxon>
    </lineage>
</organism>
<dbReference type="EMBL" id="ML737739">
    <property type="protein sequence ID" value="KAE8361333.1"/>
    <property type="molecule type" value="Genomic_DNA"/>
</dbReference>
<evidence type="ECO:0000256" key="3">
    <source>
        <dbReference type="ARBA" id="ARBA00022741"/>
    </source>
</evidence>
<dbReference type="SUPFAM" id="SSF56112">
    <property type="entry name" value="Protein kinase-like (PK-like)"/>
    <property type="match status" value="1"/>
</dbReference>
<evidence type="ECO:0000256" key="5">
    <source>
        <dbReference type="ARBA" id="ARBA00022840"/>
    </source>
</evidence>
<keyword evidence="1" id="KW-0723">Serine/threonine-protein kinase</keyword>
<dbReference type="InterPro" id="IPR000719">
    <property type="entry name" value="Prot_kinase_dom"/>
</dbReference>
<dbReference type="Gene3D" id="3.30.200.20">
    <property type="entry name" value="Phosphorylase Kinase, domain 1"/>
    <property type="match status" value="1"/>
</dbReference>
<keyword evidence="5 6" id="KW-0067">ATP-binding</keyword>
<protein>
    <submittedName>
        <fullName evidence="8">Kinase-like domain-containing protein</fullName>
    </submittedName>
</protein>
<evidence type="ECO:0000256" key="1">
    <source>
        <dbReference type="ARBA" id="ARBA00022527"/>
    </source>
</evidence>
<feature type="binding site" evidence="6">
    <location>
        <position position="62"/>
    </location>
    <ligand>
        <name>ATP</name>
        <dbReference type="ChEBI" id="CHEBI:30616"/>
    </ligand>
</feature>
<dbReference type="GeneID" id="43657543"/>
<dbReference type="AlphaFoldDB" id="A0A5N6ZVM5"/>